<dbReference type="GO" id="GO:0051119">
    <property type="term" value="F:sugar transmembrane transporter activity"/>
    <property type="evidence" value="ECO:0007669"/>
    <property type="project" value="InterPro"/>
</dbReference>
<evidence type="ECO:0000259" key="9">
    <source>
        <dbReference type="PROSITE" id="PS50850"/>
    </source>
</evidence>
<feature type="transmembrane region" description="Helical" evidence="8">
    <location>
        <begin position="337"/>
        <end position="359"/>
    </location>
</feature>
<dbReference type="SUPFAM" id="SSF103473">
    <property type="entry name" value="MFS general substrate transporter"/>
    <property type="match status" value="1"/>
</dbReference>
<dbReference type="PRINTS" id="PR00171">
    <property type="entry name" value="SUGRTRNSPORT"/>
</dbReference>
<feature type="transmembrane region" description="Helical" evidence="8">
    <location>
        <begin position="408"/>
        <end position="427"/>
    </location>
</feature>
<comment type="similarity">
    <text evidence="2">Belongs to the major facilitator superfamily. Sugar transporter (TC 2.A.1.1) family.</text>
</comment>
<dbReference type="InterPro" id="IPR003663">
    <property type="entry name" value="Sugar/inositol_transpt"/>
</dbReference>
<feature type="transmembrane region" description="Helical" evidence="8">
    <location>
        <begin position="310"/>
        <end position="330"/>
    </location>
</feature>
<name>A0AAU9S0T7_THLAR</name>
<dbReference type="PANTHER" id="PTHR48021">
    <property type="match status" value="1"/>
</dbReference>
<feature type="transmembrane region" description="Helical" evidence="8">
    <location>
        <begin position="106"/>
        <end position="129"/>
    </location>
</feature>
<feature type="transmembrane region" description="Helical" evidence="8">
    <location>
        <begin position="433"/>
        <end position="454"/>
    </location>
</feature>
<dbReference type="Pfam" id="PF00083">
    <property type="entry name" value="Sugar_tr"/>
    <property type="match status" value="1"/>
</dbReference>
<reference evidence="10 11" key="1">
    <citation type="submission" date="2022-03" db="EMBL/GenBank/DDBJ databases">
        <authorList>
            <person name="Nunn A."/>
            <person name="Chopra R."/>
            <person name="Nunn A."/>
            <person name="Contreras Garrido A."/>
        </authorList>
    </citation>
    <scope>NUCLEOTIDE SEQUENCE [LARGE SCALE GENOMIC DNA]</scope>
</reference>
<dbReference type="PROSITE" id="PS00216">
    <property type="entry name" value="SUGAR_TRANSPORT_1"/>
    <property type="match status" value="2"/>
</dbReference>
<keyword evidence="3" id="KW-0813">Transport</keyword>
<dbReference type="GO" id="GO:0016020">
    <property type="term" value="C:membrane"/>
    <property type="evidence" value="ECO:0007669"/>
    <property type="project" value="UniProtKB-SubCell"/>
</dbReference>
<evidence type="ECO:0000256" key="2">
    <source>
        <dbReference type="ARBA" id="ARBA00010992"/>
    </source>
</evidence>
<feature type="transmembrane region" description="Helical" evidence="8">
    <location>
        <begin position="371"/>
        <end position="396"/>
    </location>
</feature>
<protein>
    <recommendedName>
        <fullName evidence="9">Major facilitator superfamily (MFS) profile domain-containing protein</fullName>
    </recommendedName>
</protein>
<dbReference type="PROSITE" id="PS00217">
    <property type="entry name" value="SUGAR_TRANSPORT_2"/>
    <property type="match status" value="1"/>
</dbReference>
<dbReference type="InterPro" id="IPR044775">
    <property type="entry name" value="MFS_ERD6/Tret1-like"/>
</dbReference>
<dbReference type="Gene3D" id="1.20.1250.20">
    <property type="entry name" value="MFS general substrate transporter like domains"/>
    <property type="match status" value="1"/>
</dbReference>
<dbReference type="PANTHER" id="PTHR48021:SF82">
    <property type="entry name" value="SUGAR TRANSPORTER ERD6-LIKE 13-RELATED"/>
    <property type="match status" value="1"/>
</dbReference>
<feature type="transmembrane region" description="Helical" evidence="8">
    <location>
        <begin position="72"/>
        <end position="94"/>
    </location>
</feature>
<dbReference type="InterPro" id="IPR005829">
    <property type="entry name" value="Sugar_transporter_CS"/>
</dbReference>
<evidence type="ECO:0000313" key="10">
    <source>
        <dbReference type="EMBL" id="CAH2053215.1"/>
    </source>
</evidence>
<feature type="transmembrane region" description="Helical" evidence="8">
    <location>
        <begin position="193"/>
        <end position="210"/>
    </location>
</feature>
<dbReference type="AlphaFoldDB" id="A0AAU9S0T7"/>
<evidence type="ECO:0000313" key="11">
    <source>
        <dbReference type="Proteomes" id="UP000836841"/>
    </source>
</evidence>
<keyword evidence="4" id="KW-0762">Sugar transport</keyword>
<feature type="transmembrane region" description="Helical" evidence="8">
    <location>
        <begin position="32"/>
        <end position="52"/>
    </location>
</feature>
<gene>
    <name evidence="10" type="ORF">TAV2_LOCUS11666</name>
</gene>
<keyword evidence="6 8" id="KW-1133">Transmembrane helix</keyword>
<evidence type="ECO:0000256" key="3">
    <source>
        <dbReference type="ARBA" id="ARBA00022448"/>
    </source>
</evidence>
<dbReference type="Proteomes" id="UP000836841">
    <property type="component" value="Chromosome 3"/>
</dbReference>
<feature type="transmembrane region" description="Helical" evidence="8">
    <location>
        <begin position="135"/>
        <end position="154"/>
    </location>
</feature>
<keyword evidence="5 8" id="KW-0812">Transmembrane</keyword>
<feature type="domain" description="Major facilitator superfamily (MFS) profile" evidence="9">
    <location>
        <begin position="37"/>
        <end position="461"/>
    </location>
</feature>
<accession>A0AAU9S0T7</accession>
<dbReference type="InterPro" id="IPR050549">
    <property type="entry name" value="MFS_Trehalose_Transporter"/>
</dbReference>
<evidence type="ECO:0000256" key="5">
    <source>
        <dbReference type="ARBA" id="ARBA00022692"/>
    </source>
</evidence>
<feature type="transmembrane region" description="Helical" evidence="8">
    <location>
        <begin position="166"/>
        <end position="187"/>
    </location>
</feature>
<evidence type="ECO:0000256" key="7">
    <source>
        <dbReference type="ARBA" id="ARBA00023136"/>
    </source>
</evidence>
<keyword evidence="7 8" id="KW-0472">Membrane</keyword>
<evidence type="ECO:0000256" key="8">
    <source>
        <dbReference type="SAM" id="Phobius"/>
    </source>
</evidence>
<dbReference type="InterPro" id="IPR036259">
    <property type="entry name" value="MFS_trans_sf"/>
</dbReference>
<proteinExistence type="inferred from homology"/>
<comment type="subcellular location">
    <subcellularLocation>
        <location evidence="1">Membrane</location>
        <topology evidence="1">Multi-pass membrane protein</topology>
    </subcellularLocation>
</comment>
<evidence type="ECO:0000256" key="6">
    <source>
        <dbReference type="ARBA" id="ARBA00022989"/>
    </source>
</evidence>
<feature type="transmembrane region" description="Helical" evidence="8">
    <location>
        <begin position="274"/>
        <end position="298"/>
    </location>
</feature>
<evidence type="ECO:0000256" key="1">
    <source>
        <dbReference type="ARBA" id="ARBA00004141"/>
    </source>
</evidence>
<evidence type="ECO:0000256" key="4">
    <source>
        <dbReference type="ARBA" id="ARBA00022597"/>
    </source>
</evidence>
<dbReference type="CDD" id="cd17358">
    <property type="entry name" value="MFS_GLUT6_8_Class3_like"/>
    <property type="match status" value="1"/>
</dbReference>
<keyword evidence="11" id="KW-1185">Reference proteome</keyword>
<dbReference type="InterPro" id="IPR005828">
    <property type="entry name" value="MFS_sugar_transport-like"/>
</dbReference>
<dbReference type="InterPro" id="IPR020846">
    <property type="entry name" value="MFS_dom"/>
</dbReference>
<dbReference type="PROSITE" id="PS50850">
    <property type="entry name" value="MFS"/>
    <property type="match status" value="1"/>
</dbReference>
<dbReference type="FunFam" id="1.20.1250.20:FF:000043">
    <property type="entry name" value="sugar transporter ERD6-like 6"/>
    <property type="match status" value="1"/>
</dbReference>
<sequence>MGKEPLLQKIKIQEDIESHKGKLVNEVEDGDGPVTIILLFTTFTALCGTFSYGTAAGFTSPAQTGMMAGLNLSLAEFSFFGSVLTIGGLVGAAMSGRLADVFGRRGALWVSNSFCMTGWLMIAFSQAAWSLDIGRLFLGVAAGLSCYVVPVYIVEIAPKQVRGAFTAVNALVMCSSVSVTFLVGSVIAWKTLALISTVPCVLEFVGLSFIPESPRWLSRNGRVKESVAALQRLRGIKTDITKEAAEIKIYMENLHEEFKEDCFFELFKPRYSRVISVGIGLLVLQQLGGLSGYTFYMSSIFHKSGFPNNIGVTVASAVQSITSVLGLMIVDKYGRRSLLTVATVMMCLGSLVTGLSFLFQSYALLQNYTPVSAFIGVLIFFISITIGIGGIPWVMVSEMTPINVKGSAGTLCNLTSWTCNWFVAYTFNFLFQWSSSGVFFIYSIISGLGILFVMKMVPETRGRSLEEIQADITR</sequence>
<dbReference type="EMBL" id="OU466859">
    <property type="protein sequence ID" value="CAH2053215.1"/>
    <property type="molecule type" value="Genomic_DNA"/>
</dbReference>
<organism evidence="10 11">
    <name type="scientific">Thlaspi arvense</name>
    <name type="common">Field penny-cress</name>
    <dbReference type="NCBI Taxonomy" id="13288"/>
    <lineage>
        <taxon>Eukaryota</taxon>
        <taxon>Viridiplantae</taxon>
        <taxon>Streptophyta</taxon>
        <taxon>Embryophyta</taxon>
        <taxon>Tracheophyta</taxon>
        <taxon>Spermatophyta</taxon>
        <taxon>Magnoliopsida</taxon>
        <taxon>eudicotyledons</taxon>
        <taxon>Gunneridae</taxon>
        <taxon>Pentapetalae</taxon>
        <taxon>rosids</taxon>
        <taxon>malvids</taxon>
        <taxon>Brassicales</taxon>
        <taxon>Brassicaceae</taxon>
        <taxon>Thlaspideae</taxon>
        <taxon>Thlaspi</taxon>
    </lineage>
</organism>